<dbReference type="InterPro" id="IPR015421">
    <property type="entry name" value="PyrdxlP-dep_Trfase_major"/>
</dbReference>
<dbReference type="Proteomes" id="UP001060336">
    <property type="component" value="Chromosome"/>
</dbReference>
<comment type="cofactor">
    <cofactor evidence="1 5">
        <name>pyridoxal 5'-phosphate</name>
        <dbReference type="ChEBI" id="CHEBI:597326"/>
    </cofactor>
</comment>
<dbReference type="PIRSF" id="PIRSF038940">
    <property type="entry name" value="Low_specificity_LTA"/>
    <property type="match status" value="1"/>
</dbReference>
<dbReference type="InterPro" id="IPR001597">
    <property type="entry name" value="ArAA_b-elim_lyase/Thr_aldolase"/>
</dbReference>
<dbReference type="Gene3D" id="3.90.1150.10">
    <property type="entry name" value="Aspartate Aminotransferase, domain 1"/>
    <property type="match status" value="1"/>
</dbReference>
<keyword evidence="8" id="KW-1185">Reference proteome</keyword>
<evidence type="ECO:0000256" key="5">
    <source>
        <dbReference type="PIRNR" id="PIRNR038940"/>
    </source>
</evidence>
<dbReference type="InterPro" id="IPR015424">
    <property type="entry name" value="PyrdxlP-dep_Trfase"/>
</dbReference>
<dbReference type="Pfam" id="PF01212">
    <property type="entry name" value="Beta_elim_lyase"/>
    <property type="match status" value="1"/>
</dbReference>
<sequence>MSAQSNSWRVNFASDNVGGAAPEIVAALAEAADGFAMPYGNDDLTEKFRALAAETFETELAAYPVATGTAANSIALATLAPPYGVIYCHEGAHIEEDECAAPEFYIGGGKLTLLGGADGKFSAGDLKAKLGDPSAAAAVHHAQPAAVSISQLTEKGTAYTLEEIRAIADVAHAHGLRLHMDGARFANAVNALGCSPAEASWKSGVDVLSFGATKNGAFAAEAVIFFDPALAKDIEFRRKRGGHLFSKMRFLSAQLCAYLENENWLRYGANANGAAKALADGLRNVDGVELLHPVDGNEIFARISASVHQALRAAGCQYYAFGEAPDGSVGIRLVTAFNTGDAETGHFLEAARAGAKGAAA</sequence>
<comment type="subunit">
    <text evidence="3">Homotetramer.</text>
</comment>
<gene>
    <name evidence="7" type="ORF">NUH88_16835</name>
</gene>
<dbReference type="RefSeq" id="WP_257767559.1">
    <property type="nucleotide sequence ID" value="NZ_CP102480.1"/>
</dbReference>
<dbReference type="InterPro" id="IPR026273">
    <property type="entry name" value="Low_specificity_L-TA_bact"/>
</dbReference>
<evidence type="ECO:0000313" key="8">
    <source>
        <dbReference type="Proteomes" id="UP001060336"/>
    </source>
</evidence>
<evidence type="ECO:0000259" key="6">
    <source>
        <dbReference type="Pfam" id="PF01212"/>
    </source>
</evidence>
<dbReference type="EC" id="4.1.2.48" evidence="5"/>
<dbReference type="Gene3D" id="3.40.640.10">
    <property type="entry name" value="Type I PLP-dependent aspartate aminotransferase-like (Major domain)"/>
    <property type="match status" value="1"/>
</dbReference>
<dbReference type="GO" id="GO:0004793">
    <property type="term" value="F:threonine aldolase activity"/>
    <property type="evidence" value="ECO:0007669"/>
    <property type="project" value="UniProtKB-UniRule"/>
</dbReference>
<keyword evidence="5 7" id="KW-0456">Lyase</keyword>
<keyword evidence="4 5" id="KW-0663">Pyridoxal phosphate</keyword>
<evidence type="ECO:0000256" key="3">
    <source>
        <dbReference type="ARBA" id="ARBA00011881"/>
    </source>
</evidence>
<reference evidence="7" key="1">
    <citation type="submission" date="2022-08" db="EMBL/GenBank/DDBJ databases">
        <title>Nisaea acidiphila sp. nov., isolated from a marine algal debris and emended description of the genus Nisaea Urios et al. 2008.</title>
        <authorList>
            <person name="Kwon K."/>
        </authorList>
    </citation>
    <scope>NUCLEOTIDE SEQUENCE</scope>
    <source>
        <strain evidence="7">MEBiC11861</strain>
    </source>
</reference>
<accession>A0A9J7AQ84</accession>
<dbReference type="PANTHER" id="PTHR48097">
    <property type="entry name" value="L-THREONINE ALDOLASE-RELATED"/>
    <property type="match status" value="1"/>
</dbReference>
<evidence type="ECO:0000256" key="1">
    <source>
        <dbReference type="ARBA" id="ARBA00001933"/>
    </source>
</evidence>
<dbReference type="KEGG" id="naci:NUH88_16835"/>
<dbReference type="PANTHER" id="PTHR48097:SF5">
    <property type="entry name" value="LOW SPECIFICITY L-THREONINE ALDOLASE"/>
    <property type="match status" value="1"/>
</dbReference>
<feature type="domain" description="Aromatic amino acid beta-eliminating lyase/threonine aldolase" evidence="6">
    <location>
        <begin position="12"/>
        <end position="303"/>
    </location>
</feature>
<name>A0A9J7AQ84_9PROT</name>
<comment type="similarity">
    <text evidence="2 5">Belongs to the threonine aldolase family.</text>
</comment>
<evidence type="ECO:0000256" key="2">
    <source>
        <dbReference type="ARBA" id="ARBA00006966"/>
    </source>
</evidence>
<comment type="catalytic activity">
    <reaction evidence="5">
        <text>L-allo-threonine = acetaldehyde + glycine</text>
        <dbReference type="Rhea" id="RHEA:26209"/>
        <dbReference type="ChEBI" id="CHEBI:15343"/>
        <dbReference type="ChEBI" id="CHEBI:57305"/>
        <dbReference type="ChEBI" id="CHEBI:58585"/>
        <dbReference type="EC" id="4.1.2.48"/>
    </reaction>
</comment>
<comment type="function">
    <text evidence="5">Catalyzes the cleavage of L-allo-threonine and L-threonine to glycine and acetaldehyde.</text>
</comment>
<dbReference type="SUPFAM" id="SSF53383">
    <property type="entry name" value="PLP-dependent transferases"/>
    <property type="match status" value="1"/>
</dbReference>
<organism evidence="7 8">
    <name type="scientific">Nisaea acidiphila</name>
    <dbReference type="NCBI Taxonomy" id="1862145"/>
    <lineage>
        <taxon>Bacteria</taxon>
        <taxon>Pseudomonadati</taxon>
        <taxon>Pseudomonadota</taxon>
        <taxon>Alphaproteobacteria</taxon>
        <taxon>Rhodospirillales</taxon>
        <taxon>Thalassobaculaceae</taxon>
        <taxon>Nisaea</taxon>
    </lineage>
</organism>
<evidence type="ECO:0000313" key="7">
    <source>
        <dbReference type="EMBL" id="UUX49058.1"/>
    </source>
</evidence>
<evidence type="ECO:0000256" key="4">
    <source>
        <dbReference type="ARBA" id="ARBA00022898"/>
    </source>
</evidence>
<comment type="catalytic activity">
    <reaction evidence="5">
        <text>L-threonine = acetaldehyde + glycine</text>
        <dbReference type="Rhea" id="RHEA:19625"/>
        <dbReference type="ChEBI" id="CHEBI:15343"/>
        <dbReference type="ChEBI" id="CHEBI:57305"/>
        <dbReference type="ChEBI" id="CHEBI:57926"/>
        <dbReference type="EC" id="4.1.2.48"/>
    </reaction>
</comment>
<proteinExistence type="inferred from homology"/>
<dbReference type="GO" id="GO:0006567">
    <property type="term" value="P:L-threonine catabolic process"/>
    <property type="evidence" value="ECO:0007669"/>
    <property type="project" value="UniProtKB-UniRule"/>
</dbReference>
<dbReference type="InterPro" id="IPR015422">
    <property type="entry name" value="PyrdxlP-dep_Trfase_small"/>
</dbReference>
<dbReference type="AlphaFoldDB" id="A0A9J7AQ84"/>
<protein>
    <recommendedName>
        <fullName evidence="5">L-threonine aldolase</fullName>
        <ecNumber evidence="5">4.1.2.48</ecNumber>
    </recommendedName>
</protein>
<dbReference type="EMBL" id="CP102480">
    <property type="protein sequence ID" value="UUX49058.1"/>
    <property type="molecule type" value="Genomic_DNA"/>
</dbReference>